<dbReference type="Proteomes" id="UP000316291">
    <property type="component" value="Unassembled WGS sequence"/>
</dbReference>
<feature type="transmembrane region" description="Helical" evidence="8">
    <location>
        <begin position="196"/>
        <end position="213"/>
    </location>
</feature>
<dbReference type="GO" id="GO:0034755">
    <property type="term" value="P:iron ion transmembrane transport"/>
    <property type="evidence" value="ECO:0007669"/>
    <property type="project" value="TreeGrafter"/>
</dbReference>
<feature type="region of interest" description="Disordered" evidence="7">
    <location>
        <begin position="50"/>
        <end position="77"/>
    </location>
</feature>
<dbReference type="GO" id="GO:0005384">
    <property type="term" value="F:manganese ion transmembrane transporter activity"/>
    <property type="evidence" value="ECO:0007669"/>
    <property type="project" value="TreeGrafter"/>
</dbReference>
<dbReference type="GO" id="GO:0015086">
    <property type="term" value="F:cadmium ion transmembrane transporter activity"/>
    <property type="evidence" value="ECO:0007669"/>
    <property type="project" value="TreeGrafter"/>
</dbReference>
<evidence type="ECO:0000313" key="9">
    <source>
        <dbReference type="EMBL" id="TWI61266.1"/>
    </source>
</evidence>
<evidence type="ECO:0000256" key="6">
    <source>
        <dbReference type="ARBA" id="ARBA00023136"/>
    </source>
</evidence>
<dbReference type="Pfam" id="PF01566">
    <property type="entry name" value="Nramp"/>
    <property type="match status" value="1"/>
</dbReference>
<keyword evidence="2" id="KW-0813">Transport</keyword>
<keyword evidence="3 8" id="KW-0812">Transmembrane</keyword>
<feature type="transmembrane region" description="Helical" evidence="8">
    <location>
        <begin position="469"/>
        <end position="490"/>
    </location>
</feature>
<evidence type="ECO:0000256" key="7">
    <source>
        <dbReference type="SAM" id="MobiDB-lite"/>
    </source>
</evidence>
<comment type="caution">
    <text evidence="9">The sequence shown here is derived from an EMBL/GenBank/DDBJ whole genome shotgun (WGS) entry which is preliminary data.</text>
</comment>
<feature type="transmembrane region" description="Helical" evidence="8">
    <location>
        <begin position="434"/>
        <end position="457"/>
    </location>
</feature>
<feature type="transmembrane region" description="Helical" evidence="8">
    <location>
        <begin position="256"/>
        <end position="277"/>
    </location>
</feature>
<evidence type="ECO:0000256" key="8">
    <source>
        <dbReference type="SAM" id="Phobius"/>
    </source>
</evidence>
<feature type="transmembrane region" description="Helical" evidence="8">
    <location>
        <begin position="113"/>
        <end position="136"/>
    </location>
</feature>
<dbReference type="GO" id="GO:0015293">
    <property type="term" value="F:symporter activity"/>
    <property type="evidence" value="ECO:0007669"/>
    <property type="project" value="UniProtKB-KW"/>
</dbReference>
<gene>
    <name evidence="9" type="ORF">IQ16_07144</name>
</gene>
<protein>
    <submittedName>
        <fullName evidence="9">NRAMP (Natural resistance-associated macrophage protein)-like metal ion transporter</fullName>
    </submittedName>
</protein>
<dbReference type="GO" id="GO:0005886">
    <property type="term" value="C:plasma membrane"/>
    <property type="evidence" value="ECO:0007669"/>
    <property type="project" value="TreeGrafter"/>
</dbReference>
<organism evidence="9 10">
    <name type="scientific">Bradyrhizobium huanghuaihaiense</name>
    <dbReference type="NCBI Taxonomy" id="990078"/>
    <lineage>
        <taxon>Bacteria</taxon>
        <taxon>Pseudomonadati</taxon>
        <taxon>Pseudomonadota</taxon>
        <taxon>Alphaproteobacteria</taxon>
        <taxon>Hyphomicrobiales</taxon>
        <taxon>Nitrobacteraceae</taxon>
        <taxon>Bradyrhizobium</taxon>
    </lineage>
</organism>
<keyword evidence="4" id="KW-0769">Symport</keyword>
<name>A0A562QYQ6_9BRAD</name>
<evidence type="ECO:0000256" key="3">
    <source>
        <dbReference type="ARBA" id="ARBA00022692"/>
    </source>
</evidence>
<keyword evidence="10" id="KW-1185">Reference proteome</keyword>
<keyword evidence="5 8" id="KW-1133">Transmembrane helix</keyword>
<dbReference type="PANTHER" id="PTHR11706">
    <property type="entry name" value="SOLUTE CARRIER PROTEIN FAMILY 11 MEMBER"/>
    <property type="match status" value="1"/>
</dbReference>
<proteinExistence type="predicted"/>
<dbReference type="EMBL" id="VLLA01000026">
    <property type="protein sequence ID" value="TWI61266.1"/>
    <property type="molecule type" value="Genomic_DNA"/>
</dbReference>
<reference evidence="9 10" key="1">
    <citation type="journal article" date="2015" name="Stand. Genomic Sci.">
        <title>Genomic Encyclopedia of Bacterial and Archaeal Type Strains, Phase III: the genomes of soil and plant-associated and newly described type strains.</title>
        <authorList>
            <person name="Whitman W.B."/>
            <person name="Woyke T."/>
            <person name="Klenk H.P."/>
            <person name="Zhou Y."/>
            <person name="Lilburn T.G."/>
            <person name="Beck B.J."/>
            <person name="De Vos P."/>
            <person name="Vandamme P."/>
            <person name="Eisen J.A."/>
            <person name="Garrity G."/>
            <person name="Hugenholtz P."/>
            <person name="Kyrpides N.C."/>
        </authorList>
    </citation>
    <scope>NUCLEOTIDE SEQUENCE [LARGE SCALE GENOMIC DNA]</scope>
    <source>
        <strain evidence="9 10">CGMCC 1.10948</strain>
    </source>
</reference>
<feature type="transmembrane region" description="Helical" evidence="8">
    <location>
        <begin position="319"/>
        <end position="341"/>
    </location>
</feature>
<dbReference type="AlphaFoldDB" id="A0A562QYQ6"/>
<feature type="transmembrane region" description="Helical" evidence="8">
    <location>
        <begin position="407"/>
        <end position="428"/>
    </location>
</feature>
<feature type="transmembrane region" description="Helical" evidence="8">
    <location>
        <begin position="225"/>
        <end position="250"/>
    </location>
</feature>
<evidence type="ECO:0000256" key="2">
    <source>
        <dbReference type="ARBA" id="ARBA00022448"/>
    </source>
</evidence>
<evidence type="ECO:0000313" key="10">
    <source>
        <dbReference type="Proteomes" id="UP000316291"/>
    </source>
</evidence>
<feature type="transmembrane region" description="Helical" evidence="8">
    <location>
        <begin position="157"/>
        <end position="176"/>
    </location>
</feature>
<evidence type="ECO:0000256" key="5">
    <source>
        <dbReference type="ARBA" id="ARBA00022989"/>
    </source>
</evidence>
<comment type="subcellular location">
    <subcellularLocation>
        <location evidence="1">Membrane</location>
        <topology evidence="1">Multi-pass membrane protein</topology>
    </subcellularLocation>
</comment>
<keyword evidence="6 8" id="KW-0472">Membrane</keyword>
<accession>A0A562QYQ6</accession>
<dbReference type="InterPro" id="IPR001046">
    <property type="entry name" value="NRAMP_fam"/>
</dbReference>
<feature type="transmembrane region" description="Helical" evidence="8">
    <location>
        <begin position="361"/>
        <end position="387"/>
    </location>
</feature>
<sequence>MASAATGAACIDSSCDGAFIQVFCPTDQIGIRLIGIRFFPVKEPSFPRGISSGLPLSQTERRKDPRSYMSDSALAPPKSASTLLKRLGPGLITGAADDDPSGIATYSQAGAQFGYGLLWTVFLTTPFMIAIQLVSARIGRVTGKGLAANVMQVAPRWAVLALIFMLVAANTFNIAADIAAMAEALSLVIGGLNHEHALIFAAGSTLLQVFVPYRRYSPVLKFLTLALFAYVATAFTVKIPWSTALLAAVWPEANVSAGYFMMVVAVLGTTISPYLFFWQASQEVEEMNQGERDKPLRELKHGGSPELARIRADTIAGMLLSNGIAFFIILTTASVLHANGVTNVSSATDAAEALRPLAGDFTFALFALGIIGTGLLAIPVLAGSAAYGVAEIFGWHATLEAKPDEAVGFYTIIATATAIGFGLGFTGIDSMHMLVWSAVLNGIVAVPIMAMMMLIVSSRTIMGRFRARSWLIALGWLGTALMALAVLALLGSSVIG</sequence>
<evidence type="ECO:0000256" key="1">
    <source>
        <dbReference type="ARBA" id="ARBA00004141"/>
    </source>
</evidence>
<dbReference type="PANTHER" id="PTHR11706:SF33">
    <property type="entry name" value="NATURAL RESISTANCE-ASSOCIATED MACROPHAGE PROTEIN 2"/>
    <property type="match status" value="1"/>
</dbReference>
<evidence type="ECO:0000256" key="4">
    <source>
        <dbReference type="ARBA" id="ARBA00022847"/>
    </source>
</evidence>